<dbReference type="EMBL" id="FNVS01000011">
    <property type="protein sequence ID" value="SEF98662.1"/>
    <property type="molecule type" value="Genomic_DNA"/>
</dbReference>
<reference evidence="2 3" key="1">
    <citation type="submission" date="2016-10" db="EMBL/GenBank/DDBJ databases">
        <authorList>
            <person name="Varghese N."/>
            <person name="Submissions S."/>
        </authorList>
    </citation>
    <scope>NUCLEOTIDE SEQUENCE [LARGE SCALE GENOMIC DNA]</scope>
    <source>
        <strain evidence="2 3">DSM 29073</strain>
    </source>
</reference>
<keyword evidence="1" id="KW-0812">Transmembrane</keyword>
<feature type="transmembrane region" description="Helical" evidence="1">
    <location>
        <begin position="256"/>
        <end position="276"/>
    </location>
</feature>
<dbReference type="Pfam" id="PF09586">
    <property type="entry name" value="YfhO"/>
    <property type="match status" value="1"/>
</dbReference>
<feature type="transmembrane region" description="Helical" evidence="1">
    <location>
        <begin position="374"/>
        <end position="391"/>
    </location>
</feature>
<feature type="transmembrane region" description="Helical" evidence="1">
    <location>
        <begin position="525"/>
        <end position="543"/>
    </location>
</feature>
<comment type="caution">
    <text evidence="2">The sequence shown here is derived from an EMBL/GenBank/DDBJ whole genome shotgun (WGS) entry which is preliminary data.</text>
</comment>
<accession>A0A8G2BX37</accession>
<keyword evidence="3" id="KW-1185">Reference proteome</keyword>
<evidence type="ECO:0000313" key="2">
    <source>
        <dbReference type="EMBL" id="SEF98662.1"/>
    </source>
</evidence>
<dbReference type="InterPro" id="IPR018580">
    <property type="entry name" value="Uncharacterised_YfhO"/>
</dbReference>
<organism evidence="2 3">
    <name type="scientific">Parabacteroides chinchillae</name>
    <dbReference type="NCBI Taxonomy" id="871327"/>
    <lineage>
        <taxon>Bacteria</taxon>
        <taxon>Pseudomonadati</taxon>
        <taxon>Bacteroidota</taxon>
        <taxon>Bacteroidia</taxon>
        <taxon>Bacteroidales</taxon>
        <taxon>Tannerellaceae</taxon>
        <taxon>Parabacteroides</taxon>
    </lineage>
</organism>
<feature type="transmembrane region" description="Helical" evidence="1">
    <location>
        <begin position="435"/>
        <end position="454"/>
    </location>
</feature>
<feature type="transmembrane region" description="Helical" evidence="1">
    <location>
        <begin position="39"/>
        <end position="57"/>
    </location>
</feature>
<protein>
    <submittedName>
        <fullName evidence="2">Membrane protein YfhO</fullName>
    </submittedName>
</protein>
<feature type="transmembrane region" description="Helical" evidence="1">
    <location>
        <begin position="127"/>
        <end position="146"/>
    </location>
</feature>
<keyword evidence="1" id="KW-1133">Transmembrane helix</keyword>
<feature type="transmembrane region" description="Helical" evidence="1">
    <location>
        <begin position="831"/>
        <end position="855"/>
    </location>
</feature>
<sequence>MVGLLFVFILLNGLKDEFKKKTDNLYMQDLVKKWGKHVLALIVFLAISAVYFSPAVFEGKQVRQGDMEKHAGMGHSQMDKYAKTAQPGEFSAWSDAMFGGMPYVSGYGNPAPQLPSYGVVSSLLLKLGAYDAGIVFAGMVCFYLLMCIMGVNVWLAIAGSIAFGFTSFNIIIIEAGHITQAWVIAFMPVTLAGMVLLFKKKWLWGAALFLLGVACSVNYGHIQMTYYLVLICLFIYLGYAVWKVKEKAFAELAKTTGIMAACVIVAVMPNAGGMYVNWDLGQHSIRGATELTTTTPSGEKISSGLDKDYAFAWSYGKSELLTLLVPNAYGGGSGGMLGSDSELYKELKAKGAQVGKEVQAPTYWGDKSFTSGPVYFGALVCFLFVLGMFVIRNPMKWWVFAGTMFLILMALGRNFDSFNTFLFHYLPLYNKFRTVEFALVIPELIFPIVGIWGLKEILSDNVDAKAFKHGMIGALAITGGLSLILWIMPSAFLDFRSSFDAQYQLPDWYYNALLIDRASLASSDALRSLVFILLGAGLLFWYNKAKDKPTAAIIVSAGVAILILVDLWGVDKRYLNDSNFVSPNKTKEIFKPSVADTEILKDTTSYRVLNLNNPFLETNTSYYHHSIGGYHAAKLRRYQELIDHRLQGEIGTTIEALKNAQTVNDLLPALAANHSLNMLNTRYIIYNPEQPPLVNPFAYGNAWFVDKVDIVENADAEIAALNTINPLQTAVVDKRFADDLKGFTPQPDSTATIKLDSYRPNRLVYTSITSSEQLAVFSEIYYQPGWNAYIDGKPASHFRVDWILRGILVPAGEHQIVFEFKPQGYIIATNVAAYSGFVILLLLVVAVGYSIWNIINRKKNSPFRDNENL</sequence>
<feature type="transmembrane region" description="Helical" evidence="1">
    <location>
        <begin position="202"/>
        <end position="220"/>
    </location>
</feature>
<dbReference type="PANTHER" id="PTHR38454:SF1">
    <property type="entry name" value="INTEGRAL MEMBRANE PROTEIN"/>
    <property type="match status" value="1"/>
</dbReference>
<feature type="transmembrane region" description="Helical" evidence="1">
    <location>
        <begin position="466"/>
        <end position="488"/>
    </location>
</feature>
<dbReference type="Proteomes" id="UP000236725">
    <property type="component" value="Unassembled WGS sequence"/>
</dbReference>
<evidence type="ECO:0000313" key="3">
    <source>
        <dbReference type="Proteomes" id="UP000236725"/>
    </source>
</evidence>
<feature type="transmembrane region" description="Helical" evidence="1">
    <location>
        <begin position="226"/>
        <end position="244"/>
    </location>
</feature>
<feature type="transmembrane region" description="Helical" evidence="1">
    <location>
        <begin position="550"/>
        <end position="570"/>
    </location>
</feature>
<dbReference type="AlphaFoldDB" id="A0A8G2BX37"/>
<keyword evidence="1" id="KW-0472">Membrane</keyword>
<name>A0A8G2BX37_9BACT</name>
<dbReference type="PANTHER" id="PTHR38454">
    <property type="entry name" value="INTEGRAL MEMBRANE PROTEIN-RELATED"/>
    <property type="match status" value="1"/>
</dbReference>
<gene>
    <name evidence="2" type="ORF">SAMN05444001_11142</name>
</gene>
<proteinExistence type="predicted"/>
<feature type="transmembrane region" description="Helical" evidence="1">
    <location>
        <begin position="153"/>
        <end position="173"/>
    </location>
</feature>
<evidence type="ECO:0000256" key="1">
    <source>
        <dbReference type="SAM" id="Phobius"/>
    </source>
</evidence>
<feature type="transmembrane region" description="Helical" evidence="1">
    <location>
        <begin position="179"/>
        <end position="197"/>
    </location>
</feature>
<feature type="transmembrane region" description="Helical" evidence="1">
    <location>
        <begin position="398"/>
        <end position="415"/>
    </location>
</feature>